<proteinExistence type="predicted"/>
<dbReference type="Proteomes" id="UP001530400">
    <property type="component" value="Unassembled WGS sequence"/>
</dbReference>
<comment type="caution">
    <text evidence="2">The sequence shown here is derived from an EMBL/GenBank/DDBJ whole genome shotgun (WGS) entry which is preliminary data.</text>
</comment>
<evidence type="ECO:0000259" key="1">
    <source>
        <dbReference type="PROSITE" id="PS50800"/>
    </source>
</evidence>
<organism evidence="2 3">
    <name type="scientific">Cyclotella atomus</name>
    <dbReference type="NCBI Taxonomy" id="382360"/>
    <lineage>
        <taxon>Eukaryota</taxon>
        <taxon>Sar</taxon>
        <taxon>Stramenopiles</taxon>
        <taxon>Ochrophyta</taxon>
        <taxon>Bacillariophyta</taxon>
        <taxon>Coscinodiscophyceae</taxon>
        <taxon>Thalassiosirophycidae</taxon>
        <taxon>Stephanodiscales</taxon>
        <taxon>Stephanodiscaceae</taxon>
        <taxon>Cyclotella</taxon>
    </lineage>
</organism>
<dbReference type="Gene3D" id="1.10.720.30">
    <property type="entry name" value="SAP domain"/>
    <property type="match status" value="1"/>
</dbReference>
<dbReference type="InterPro" id="IPR003034">
    <property type="entry name" value="SAP_dom"/>
</dbReference>
<keyword evidence="3" id="KW-1185">Reference proteome</keyword>
<dbReference type="CDD" id="cd14733">
    <property type="entry name" value="BACK"/>
    <property type="match status" value="1"/>
</dbReference>
<dbReference type="EMBL" id="JALLPJ020000515">
    <property type="protein sequence ID" value="KAL3789715.1"/>
    <property type="molecule type" value="Genomic_DNA"/>
</dbReference>
<sequence>MSLENLLVQERVMTKENVSDYILFADAQSCPSLKECAIAFFLRHCKTVLKSESSTRLLASRDYVETDSITVTELRKELEKRKLDMDGSKEALVEILEKAKRQERD</sequence>
<gene>
    <name evidence="2" type="ORF">ACHAWO_001063</name>
</gene>
<evidence type="ECO:0000313" key="2">
    <source>
        <dbReference type="EMBL" id="KAL3789715.1"/>
    </source>
</evidence>
<feature type="domain" description="SAP" evidence="1">
    <location>
        <begin position="66"/>
        <end position="100"/>
    </location>
</feature>
<evidence type="ECO:0000313" key="3">
    <source>
        <dbReference type="Proteomes" id="UP001530400"/>
    </source>
</evidence>
<name>A0ABD3PNH2_9STRA</name>
<accession>A0ABD3PNH2</accession>
<dbReference type="AlphaFoldDB" id="A0ABD3PNH2"/>
<dbReference type="PROSITE" id="PS50800">
    <property type="entry name" value="SAP"/>
    <property type="match status" value="1"/>
</dbReference>
<dbReference type="SUPFAM" id="SSF68906">
    <property type="entry name" value="SAP domain"/>
    <property type="match status" value="1"/>
</dbReference>
<dbReference type="Gene3D" id="6.10.250.3030">
    <property type="match status" value="1"/>
</dbReference>
<protein>
    <recommendedName>
        <fullName evidence="1">SAP domain-containing protein</fullName>
    </recommendedName>
</protein>
<reference evidence="2 3" key="1">
    <citation type="submission" date="2024-10" db="EMBL/GenBank/DDBJ databases">
        <title>Updated reference genomes for cyclostephanoid diatoms.</title>
        <authorList>
            <person name="Roberts W.R."/>
            <person name="Alverson A.J."/>
        </authorList>
    </citation>
    <scope>NUCLEOTIDE SEQUENCE [LARGE SCALE GENOMIC DNA]</scope>
    <source>
        <strain evidence="2 3">AJA010-31</strain>
    </source>
</reference>
<dbReference type="InterPro" id="IPR036361">
    <property type="entry name" value="SAP_dom_sf"/>
</dbReference>